<dbReference type="CDD" id="cd00685">
    <property type="entry name" value="Trans_IPPS_HT"/>
    <property type="match status" value="1"/>
</dbReference>
<comment type="cofactor">
    <cofactor evidence="1">
        <name>Mg(2+)</name>
        <dbReference type="ChEBI" id="CHEBI:18420"/>
    </cofactor>
</comment>
<dbReference type="PANTHER" id="PTHR43281">
    <property type="entry name" value="FARNESYL DIPHOSPHATE SYNTHASE"/>
    <property type="match status" value="1"/>
</dbReference>
<dbReference type="InterPro" id="IPR033749">
    <property type="entry name" value="Polyprenyl_synt_CS"/>
</dbReference>
<comment type="similarity">
    <text evidence="2 7">Belongs to the FPP/GGPP synthase family.</text>
</comment>
<dbReference type="InterPro" id="IPR008949">
    <property type="entry name" value="Isoprenoid_synthase_dom_sf"/>
</dbReference>
<dbReference type="GO" id="GO:0004659">
    <property type="term" value="F:prenyltransferase activity"/>
    <property type="evidence" value="ECO:0007669"/>
    <property type="project" value="InterPro"/>
</dbReference>
<sequence length="294" mass="32510">MLKTYMMQKREKIDEVIGEHLDKLKYPAVIAEGMRYSVLNGGKRLRPMLLLMTLEALGADESLGYSTATAIEMIHSYSLVHDDLPALDNDDYRRGKLTTHKKYGEAEAILIGDALLTHSFNVVSAGNMHLSGDKIAKLVALTSEYAGVNGMIGGQMVDIESEGKEIELPILQYIHTHKTGMMIKLPVEAACIIGEADAETTAKLTEYSELIGLAFQIKDDILDVEGEFEKLGKPVGSDEELQKSTYPQIFGMERAKEILEEKIDRAKTVAVEALGEERAAIFVELADYIGKRDN</sequence>
<dbReference type="Pfam" id="PF00348">
    <property type="entry name" value="polyprenyl_synt"/>
    <property type="match status" value="1"/>
</dbReference>
<dbReference type="PROSITE" id="PS00444">
    <property type="entry name" value="POLYPRENYL_SYNTHASE_2"/>
    <property type="match status" value="1"/>
</dbReference>
<evidence type="ECO:0000313" key="8">
    <source>
        <dbReference type="EMBL" id="GLI56068.1"/>
    </source>
</evidence>
<evidence type="ECO:0000256" key="7">
    <source>
        <dbReference type="RuleBase" id="RU004466"/>
    </source>
</evidence>
<accession>A0A9W6GKM4</accession>
<dbReference type="GO" id="GO:0046872">
    <property type="term" value="F:metal ion binding"/>
    <property type="evidence" value="ECO:0007669"/>
    <property type="project" value="UniProtKB-KW"/>
</dbReference>
<dbReference type="SUPFAM" id="SSF48576">
    <property type="entry name" value="Terpenoid synthases"/>
    <property type="match status" value="1"/>
</dbReference>
<name>A0A9W6GKM4_9FUSO</name>
<dbReference type="InterPro" id="IPR053378">
    <property type="entry name" value="Prenyl_diphosphate_synthase"/>
</dbReference>
<evidence type="ECO:0000256" key="6">
    <source>
        <dbReference type="ARBA" id="ARBA00023229"/>
    </source>
</evidence>
<keyword evidence="9" id="KW-1185">Reference proteome</keyword>
<keyword evidence="3 7" id="KW-0808">Transferase</keyword>
<dbReference type="SFLD" id="SFLDS00005">
    <property type="entry name" value="Isoprenoid_Synthase_Type_I"/>
    <property type="match status" value="1"/>
</dbReference>
<dbReference type="EMBL" id="BSDY01000006">
    <property type="protein sequence ID" value="GLI56068.1"/>
    <property type="molecule type" value="Genomic_DNA"/>
</dbReference>
<evidence type="ECO:0000256" key="2">
    <source>
        <dbReference type="ARBA" id="ARBA00006706"/>
    </source>
</evidence>
<dbReference type="RefSeq" id="WP_281834963.1">
    <property type="nucleotide sequence ID" value="NZ_BSDY01000006.1"/>
</dbReference>
<dbReference type="GO" id="GO:0005737">
    <property type="term" value="C:cytoplasm"/>
    <property type="evidence" value="ECO:0007669"/>
    <property type="project" value="UniProtKB-ARBA"/>
</dbReference>
<keyword evidence="4" id="KW-0479">Metal-binding</keyword>
<evidence type="ECO:0000256" key="3">
    <source>
        <dbReference type="ARBA" id="ARBA00022679"/>
    </source>
</evidence>
<dbReference type="PROSITE" id="PS00723">
    <property type="entry name" value="POLYPRENYL_SYNTHASE_1"/>
    <property type="match status" value="1"/>
</dbReference>
<dbReference type="SFLD" id="SFLDG01017">
    <property type="entry name" value="Polyprenyl_Transferase_Like"/>
    <property type="match status" value="1"/>
</dbReference>
<organism evidence="8 9">
    <name type="scientific">Propionigenium maris DSM 9537</name>
    <dbReference type="NCBI Taxonomy" id="1123000"/>
    <lineage>
        <taxon>Bacteria</taxon>
        <taxon>Fusobacteriati</taxon>
        <taxon>Fusobacteriota</taxon>
        <taxon>Fusobacteriia</taxon>
        <taxon>Fusobacteriales</taxon>
        <taxon>Fusobacteriaceae</taxon>
        <taxon>Propionigenium</taxon>
    </lineage>
</organism>
<evidence type="ECO:0000313" key="9">
    <source>
        <dbReference type="Proteomes" id="UP001144471"/>
    </source>
</evidence>
<dbReference type="Gene3D" id="1.10.600.10">
    <property type="entry name" value="Farnesyl Diphosphate Synthase"/>
    <property type="match status" value="1"/>
</dbReference>
<comment type="caution">
    <text evidence="8">The sequence shown here is derived from an EMBL/GenBank/DDBJ whole genome shotgun (WGS) entry which is preliminary data.</text>
</comment>
<evidence type="ECO:0000256" key="4">
    <source>
        <dbReference type="ARBA" id="ARBA00022723"/>
    </source>
</evidence>
<reference evidence="8" key="1">
    <citation type="submission" date="2022-12" db="EMBL/GenBank/DDBJ databases">
        <title>Reference genome sequencing for broad-spectrum identification of bacterial and archaeal isolates by mass spectrometry.</title>
        <authorList>
            <person name="Sekiguchi Y."/>
            <person name="Tourlousse D.M."/>
        </authorList>
    </citation>
    <scope>NUCLEOTIDE SEQUENCE</scope>
    <source>
        <strain evidence="8">10succ1</strain>
    </source>
</reference>
<dbReference type="PANTHER" id="PTHR43281:SF1">
    <property type="entry name" value="FARNESYL DIPHOSPHATE SYNTHASE"/>
    <property type="match status" value="1"/>
</dbReference>
<keyword evidence="5" id="KW-0460">Magnesium</keyword>
<gene>
    <name evidence="8" type="ORF">PM10SUCC1_15820</name>
</gene>
<proteinExistence type="inferred from homology"/>
<dbReference type="FunFam" id="1.10.600.10:FF:000001">
    <property type="entry name" value="Geranylgeranyl diphosphate synthase"/>
    <property type="match status" value="1"/>
</dbReference>
<dbReference type="AlphaFoldDB" id="A0A9W6GKM4"/>
<dbReference type="NCBIfam" id="NF045485">
    <property type="entry name" value="FPPsyn"/>
    <property type="match status" value="1"/>
</dbReference>
<keyword evidence="6" id="KW-0414">Isoprene biosynthesis</keyword>
<protein>
    <submittedName>
        <fullName evidence="8">Farnesyl-diphosphate synthase</fullName>
    </submittedName>
</protein>
<dbReference type="GO" id="GO:0016114">
    <property type="term" value="P:terpenoid biosynthetic process"/>
    <property type="evidence" value="ECO:0007669"/>
    <property type="project" value="UniProtKB-ARBA"/>
</dbReference>
<evidence type="ECO:0000256" key="5">
    <source>
        <dbReference type="ARBA" id="ARBA00022842"/>
    </source>
</evidence>
<evidence type="ECO:0000256" key="1">
    <source>
        <dbReference type="ARBA" id="ARBA00001946"/>
    </source>
</evidence>
<dbReference type="Proteomes" id="UP001144471">
    <property type="component" value="Unassembled WGS sequence"/>
</dbReference>
<dbReference type="InterPro" id="IPR000092">
    <property type="entry name" value="Polyprenyl_synt"/>
</dbReference>